<evidence type="ECO:0000313" key="5">
    <source>
        <dbReference type="Proteomes" id="UP000467840"/>
    </source>
</evidence>
<dbReference type="Proteomes" id="UP000467840">
    <property type="component" value="Chromosome 2"/>
</dbReference>
<dbReference type="PANTHER" id="PTHR27001:SF898">
    <property type="entry name" value="PROTEIN KINASE, PLANT-TYPE, PUTATIVE-RELATED"/>
    <property type="match status" value="1"/>
</dbReference>
<gene>
    <name evidence="4" type="ORF">GH714_001680</name>
</gene>
<sequence length="384" mass="43778">MEAQRVVVIQDASREVSSSALRWALQGLSLMPGDMLTLLSVLRQVETHSETPHARSKKLCVTEESHVQKMTQSSRTEKAEWQAKEIFQNPMCALCKNRRPNFSWQRDFTYAELYDATDGFSSQNSLSEGGIGSAFRCQLKSNNMKIVVKQHRNSSPQGEMDFLSEVDLLMKARHKNVLMLLGSCIEGRMKLLVYEYACNGSVYHHISKHCPLPLTWVERMKVALGAARGLNYLHENNIVYRNMRTCNIVLTHEFEPRLADFGFSWEHNVLENLGYLAPEYPGNRKLSTETDVYAFGVVLLELISGRMVKDKIPGGKVLWDGPLLKERRLLEIVDPRISDSHDAEQLYWMGRVTQNCLSKVPKKRLTMDKVVSALECITERNLGI</sequence>
<dbReference type="Pfam" id="PF07714">
    <property type="entry name" value="PK_Tyr_Ser-Thr"/>
    <property type="match status" value="1"/>
</dbReference>
<dbReference type="AlphaFoldDB" id="A0A6A6KM69"/>
<organism evidence="4 5">
    <name type="scientific">Hevea brasiliensis</name>
    <name type="common">Para rubber tree</name>
    <name type="synonym">Siphonia brasiliensis</name>
    <dbReference type="NCBI Taxonomy" id="3981"/>
    <lineage>
        <taxon>Eukaryota</taxon>
        <taxon>Viridiplantae</taxon>
        <taxon>Streptophyta</taxon>
        <taxon>Embryophyta</taxon>
        <taxon>Tracheophyta</taxon>
        <taxon>Spermatophyta</taxon>
        <taxon>Magnoliopsida</taxon>
        <taxon>eudicotyledons</taxon>
        <taxon>Gunneridae</taxon>
        <taxon>Pentapetalae</taxon>
        <taxon>rosids</taxon>
        <taxon>fabids</taxon>
        <taxon>Malpighiales</taxon>
        <taxon>Euphorbiaceae</taxon>
        <taxon>Crotonoideae</taxon>
        <taxon>Micrandreae</taxon>
        <taxon>Hevea</taxon>
    </lineage>
</organism>
<dbReference type="GO" id="GO:0005886">
    <property type="term" value="C:plasma membrane"/>
    <property type="evidence" value="ECO:0007669"/>
    <property type="project" value="TreeGrafter"/>
</dbReference>
<feature type="domain" description="Protein kinase" evidence="3">
    <location>
        <begin position="120"/>
        <end position="377"/>
    </location>
</feature>
<reference evidence="4 5" key="1">
    <citation type="journal article" date="2020" name="Mol. Plant">
        <title>The Chromosome-Based Rubber Tree Genome Provides New Insights into Spurge Genome Evolution and Rubber Biosynthesis.</title>
        <authorList>
            <person name="Liu J."/>
            <person name="Shi C."/>
            <person name="Shi C.C."/>
            <person name="Li W."/>
            <person name="Zhang Q.J."/>
            <person name="Zhang Y."/>
            <person name="Li K."/>
            <person name="Lu H.F."/>
            <person name="Shi C."/>
            <person name="Zhu S.T."/>
            <person name="Xiao Z.Y."/>
            <person name="Nan H."/>
            <person name="Yue Y."/>
            <person name="Zhu X.G."/>
            <person name="Wu Y."/>
            <person name="Hong X.N."/>
            <person name="Fan G.Y."/>
            <person name="Tong Y."/>
            <person name="Zhang D."/>
            <person name="Mao C.L."/>
            <person name="Liu Y.L."/>
            <person name="Hao S.J."/>
            <person name="Liu W.Q."/>
            <person name="Lv M.Q."/>
            <person name="Zhang H.B."/>
            <person name="Liu Y."/>
            <person name="Hu-Tang G.R."/>
            <person name="Wang J.P."/>
            <person name="Wang J.H."/>
            <person name="Sun Y.H."/>
            <person name="Ni S.B."/>
            <person name="Chen W.B."/>
            <person name="Zhang X.C."/>
            <person name="Jiao Y.N."/>
            <person name="Eichler E.E."/>
            <person name="Li G.H."/>
            <person name="Liu X."/>
            <person name="Gao L.Z."/>
        </authorList>
    </citation>
    <scope>NUCLEOTIDE SEQUENCE [LARGE SCALE GENOMIC DNA]</scope>
    <source>
        <strain evidence="5">cv. GT1</strain>
        <tissue evidence="4">Leaf</tissue>
    </source>
</reference>
<keyword evidence="1" id="KW-0547">Nucleotide-binding</keyword>
<protein>
    <recommendedName>
        <fullName evidence="3">Protein kinase domain-containing protein</fullName>
    </recommendedName>
</protein>
<evidence type="ECO:0000313" key="4">
    <source>
        <dbReference type="EMBL" id="KAF2290060.1"/>
    </source>
</evidence>
<dbReference type="EMBL" id="JAAGAX010000015">
    <property type="protein sequence ID" value="KAF2290060.1"/>
    <property type="molecule type" value="Genomic_DNA"/>
</dbReference>
<dbReference type="InterPro" id="IPR000719">
    <property type="entry name" value="Prot_kinase_dom"/>
</dbReference>
<dbReference type="GO" id="GO:0004672">
    <property type="term" value="F:protein kinase activity"/>
    <property type="evidence" value="ECO:0007669"/>
    <property type="project" value="InterPro"/>
</dbReference>
<dbReference type="Gene3D" id="3.30.200.20">
    <property type="entry name" value="Phosphorylase Kinase, domain 1"/>
    <property type="match status" value="1"/>
</dbReference>
<dbReference type="InterPro" id="IPR001245">
    <property type="entry name" value="Ser-Thr/Tyr_kinase_cat_dom"/>
</dbReference>
<evidence type="ECO:0000259" key="3">
    <source>
        <dbReference type="PROSITE" id="PS50011"/>
    </source>
</evidence>
<dbReference type="Gene3D" id="1.10.510.10">
    <property type="entry name" value="Transferase(Phosphotransferase) domain 1"/>
    <property type="match status" value="1"/>
</dbReference>
<dbReference type="PANTHER" id="PTHR27001">
    <property type="entry name" value="OS01G0253100 PROTEIN"/>
    <property type="match status" value="1"/>
</dbReference>
<keyword evidence="2" id="KW-0067">ATP-binding</keyword>
<proteinExistence type="predicted"/>
<evidence type="ECO:0000256" key="2">
    <source>
        <dbReference type="ARBA" id="ARBA00022840"/>
    </source>
</evidence>
<comment type="caution">
    <text evidence="4">The sequence shown here is derived from an EMBL/GenBank/DDBJ whole genome shotgun (WGS) entry which is preliminary data.</text>
</comment>
<keyword evidence="5" id="KW-1185">Reference proteome</keyword>
<accession>A0A6A6KM69</accession>
<dbReference type="FunFam" id="3.30.200.20:FF:000604">
    <property type="entry name" value="Proline-rich receptor-like protein kinase PERK8"/>
    <property type="match status" value="1"/>
</dbReference>
<dbReference type="SUPFAM" id="SSF56112">
    <property type="entry name" value="Protein kinase-like (PK-like)"/>
    <property type="match status" value="1"/>
</dbReference>
<dbReference type="GO" id="GO:0005524">
    <property type="term" value="F:ATP binding"/>
    <property type="evidence" value="ECO:0007669"/>
    <property type="project" value="UniProtKB-KW"/>
</dbReference>
<name>A0A6A6KM69_HEVBR</name>
<dbReference type="PROSITE" id="PS50011">
    <property type="entry name" value="PROTEIN_KINASE_DOM"/>
    <property type="match status" value="1"/>
</dbReference>
<evidence type="ECO:0000256" key="1">
    <source>
        <dbReference type="ARBA" id="ARBA00022741"/>
    </source>
</evidence>
<dbReference type="InterPro" id="IPR011009">
    <property type="entry name" value="Kinase-like_dom_sf"/>
</dbReference>